<keyword evidence="16" id="KW-0325">Glycoprotein</keyword>
<dbReference type="InterPro" id="IPR033116">
    <property type="entry name" value="TRYPSIN_SER"/>
</dbReference>
<comment type="similarity">
    <text evidence="2">Belongs to the LDLR family.</text>
</comment>
<evidence type="ECO:0000256" key="22">
    <source>
        <dbReference type="RuleBase" id="RU363034"/>
    </source>
</evidence>
<keyword evidence="3" id="KW-0245">EGF-like domain</keyword>
<evidence type="ECO:0000256" key="4">
    <source>
        <dbReference type="ARBA" id="ARBA00022583"/>
    </source>
</evidence>
<keyword evidence="8" id="KW-0677">Repeat</keyword>
<dbReference type="AlphaFoldDB" id="A0AAV2LW21"/>
<dbReference type="Pfam" id="PF00089">
    <property type="entry name" value="Trypsin"/>
    <property type="match status" value="1"/>
</dbReference>
<dbReference type="PANTHER" id="PTHR24252">
    <property type="entry name" value="ACROSIN-RELATED"/>
    <property type="match status" value="1"/>
</dbReference>
<feature type="disulfide bond" description="Interchain (between heavy and light chains)" evidence="18">
    <location>
        <begin position="395"/>
        <end position="519"/>
    </location>
</feature>
<evidence type="ECO:0000256" key="9">
    <source>
        <dbReference type="ARBA" id="ARBA00022801"/>
    </source>
</evidence>
<keyword evidence="19" id="KW-0379">Hydroxylation</keyword>
<dbReference type="Gene3D" id="2.60.120.290">
    <property type="entry name" value="Spermadhesin, CUB domain"/>
    <property type="match status" value="2"/>
</dbReference>
<feature type="disulfide bond" evidence="21">
    <location>
        <begin position="297"/>
        <end position="312"/>
    </location>
</feature>
<feature type="disulfide bond" evidence="21">
    <location>
        <begin position="358"/>
        <end position="370"/>
    </location>
</feature>
<evidence type="ECO:0000256" key="14">
    <source>
        <dbReference type="ARBA" id="ARBA00023157"/>
    </source>
</evidence>
<dbReference type="SUPFAM" id="SSF57424">
    <property type="entry name" value="LDL receptor-like module"/>
    <property type="match status" value="4"/>
</dbReference>
<evidence type="ECO:0000256" key="3">
    <source>
        <dbReference type="ARBA" id="ARBA00022536"/>
    </source>
</evidence>
<evidence type="ECO:0000256" key="18">
    <source>
        <dbReference type="PIRSR" id="PIRSR001155-2"/>
    </source>
</evidence>
<dbReference type="InterPro" id="IPR002172">
    <property type="entry name" value="LDrepeatLR_classA_rpt"/>
</dbReference>
<dbReference type="GO" id="GO:0006956">
    <property type="term" value="P:complement activation"/>
    <property type="evidence" value="ECO:0007669"/>
    <property type="project" value="InterPro"/>
</dbReference>
<sequence length="644" mass="71356">MNRKSLFVRKSFTLHVKDGGVVESPGFPDNPYPPNVFVQWRLKAEPGYRVKLDFHTLNLDDNCEEDFIHLYDSLAPIKNLLITEQCGYPHHSLSFLSSGNVMLLTLVTNNERNFPGFRANYSQIQLEEAECGRLMTTGKGVFSTPFYPSNYPPKTSCTWNIQTSPDKFIKVQFRKFSVGSDQDKTCSKDYVKVEDQRLCGSELKSPVLTFRSPQLSIVFHSDSSNVSQGFTAEYEAFVPTNPCPGKFQCSNNLCVESERKCDGFDDCGDGSDEKNCVCSVSQLKCKNSLCKPKFWECDGFDDCGDNTDEDHCEKCKVGEFLCSNGRCVSERVKCNGADDCGDGSDEADCENSLFLESCSRFSFRCNDGRCVSRANPECDGHRDCSDGSDEENCECGARPYRSSRIVGGVAARSGEWPWQVSLHLNDVHVCGASVLNNRWILTAAHCVHDSATNRFISADQWDVLLGLHSQGSANEWTVQRRVRRIQAHSDYDPMTYDNDVALMELDNEVVLNQYVWPICLPAKTHRFTPGTQAWITGWGATREGGAAAVTLQKASVRVVNQTVCESLMEGSAVTERMLCAGVLRGGIDACQGDSGGPLSVQGLGGRSFLAGVVSWGDGCAQRNKPGIYTRVTEFRDWIKTNTGI</sequence>
<dbReference type="PRINTS" id="PR00261">
    <property type="entry name" value="LDLRECEPTOR"/>
</dbReference>
<dbReference type="EMBL" id="OZ035827">
    <property type="protein sequence ID" value="CAL1605255.1"/>
    <property type="molecule type" value="Genomic_DNA"/>
</dbReference>
<dbReference type="GO" id="GO:0016020">
    <property type="term" value="C:membrane"/>
    <property type="evidence" value="ECO:0007669"/>
    <property type="project" value="UniProtKB-SubCell"/>
</dbReference>
<evidence type="ECO:0000256" key="2">
    <source>
        <dbReference type="ARBA" id="ARBA00009939"/>
    </source>
</evidence>
<comment type="subcellular location">
    <subcellularLocation>
        <location evidence="1">Membrane</location>
        <topology evidence="1">Single-pass type I membrane protein</topology>
    </subcellularLocation>
</comment>
<dbReference type="InterPro" id="IPR001254">
    <property type="entry name" value="Trypsin_dom"/>
</dbReference>
<keyword evidence="9 22" id="KW-0378">Hydrolase</keyword>
<feature type="disulfide bond" evidence="18">
    <location>
        <begin position="590"/>
        <end position="619"/>
    </location>
</feature>
<dbReference type="PROSITE" id="PS50240">
    <property type="entry name" value="TRYPSIN_DOM"/>
    <property type="match status" value="1"/>
</dbReference>
<dbReference type="InterPro" id="IPR018114">
    <property type="entry name" value="TRYPSIN_HIS"/>
</dbReference>
<keyword evidence="20" id="KW-0479">Metal-binding</keyword>
<evidence type="ECO:0000256" key="19">
    <source>
        <dbReference type="PIRSR" id="PIRSR001155-3"/>
    </source>
</evidence>
<feature type="domain" description="CUB" evidence="23">
    <location>
        <begin position="10"/>
        <end position="124"/>
    </location>
</feature>
<dbReference type="Pfam" id="PF00431">
    <property type="entry name" value="CUB"/>
    <property type="match status" value="2"/>
</dbReference>
<dbReference type="SUPFAM" id="SSF49854">
    <property type="entry name" value="Spermadhesin, CUB domain"/>
    <property type="match status" value="2"/>
</dbReference>
<evidence type="ECO:0000256" key="11">
    <source>
        <dbReference type="ARBA" id="ARBA00022837"/>
    </source>
</evidence>
<feature type="binding site" evidence="20">
    <location>
        <position position="222"/>
    </location>
    <ligand>
        <name>Ca(2+)</name>
        <dbReference type="ChEBI" id="CHEBI:29108"/>
        <label>3</label>
    </ligand>
</feature>
<gene>
    <name evidence="25" type="ORF">KC01_LOCUS32670</name>
</gene>
<evidence type="ECO:0000256" key="17">
    <source>
        <dbReference type="PIRSR" id="PIRSR001155-1"/>
    </source>
</evidence>
<keyword evidence="12" id="KW-1133">Transmembrane helix</keyword>
<dbReference type="SMART" id="SM00042">
    <property type="entry name" value="CUB"/>
    <property type="match status" value="2"/>
</dbReference>
<comment type="PTM">
    <text evidence="19">The iron and 2-oxoglutarate dependent 3-hydroxylation of aspartate and asparagine is (R) stereospecific within EGF domains.</text>
</comment>
<keyword evidence="11 20" id="KW-0106">Calcium</keyword>
<dbReference type="PROSITE" id="PS50068">
    <property type="entry name" value="LDLRA_2"/>
    <property type="match status" value="4"/>
</dbReference>
<evidence type="ECO:0000313" key="26">
    <source>
        <dbReference type="Proteomes" id="UP001497482"/>
    </source>
</evidence>
<feature type="disulfide bond" evidence="21">
    <location>
        <begin position="378"/>
        <end position="393"/>
    </location>
</feature>
<evidence type="ECO:0000256" key="7">
    <source>
        <dbReference type="ARBA" id="ARBA00022729"/>
    </source>
</evidence>
<feature type="disulfide bond" evidence="21">
    <location>
        <begin position="261"/>
        <end position="276"/>
    </location>
</feature>
<feature type="disulfide bond" evidence="18">
    <location>
        <begin position="564"/>
        <end position="579"/>
    </location>
</feature>
<feature type="domain" description="CUB" evidence="23">
    <location>
        <begin position="131"/>
        <end position="237"/>
    </location>
</feature>
<feature type="active site" description="Charge relay system" evidence="17">
    <location>
        <position position="499"/>
    </location>
</feature>
<feature type="active site" description="Charge relay system" evidence="17">
    <location>
        <position position="594"/>
    </location>
</feature>
<dbReference type="InterPro" id="IPR009003">
    <property type="entry name" value="Peptidase_S1_PA"/>
</dbReference>
<proteinExistence type="inferred from homology"/>
<dbReference type="GO" id="GO:0009566">
    <property type="term" value="P:fertilization"/>
    <property type="evidence" value="ECO:0007669"/>
    <property type="project" value="UniProtKB-ARBA"/>
</dbReference>
<keyword evidence="26" id="KW-1185">Reference proteome</keyword>
<keyword evidence="7" id="KW-0732">Signal</keyword>
<feature type="binding site" evidence="20">
    <location>
        <position position="113"/>
    </location>
    <ligand>
        <name>Ca(2+)</name>
        <dbReference type="ChEBI" id="CHEBI:29108"/>
        <label>2</label>
    </ligand>
</feature>
<dbReference type="InterPro" id="IPR036055">
    <property type="entry name" value="LDL_receptor-like_sf"/>
</dbReference>
<feature type="binding site" evidence="20">
    <location>
        <position position="224"/>
    </location>
    <ligand>
        <name>Ca(2+)</name>
        <dbReference type="ChEBI" id="CHEBI:29108"/>
        <label>3</label>
    </ligand>
</feature>
<dbReference type="InterPro" id="IPR024175">
    <property type="entry name" value="Pept_S1A_C1r/C1S/mannan-bd"/>
</dbReference>
<dbReference type="CDD" id="cd00041">
    <property type="entry name" value="CUB"/>
    <property type="match status" value="2"/>
</dbReference>
<evidence type="ECO:0000259" key="24">
    <source>
        <dbReference type="PROSITE" id="PS50240"/>
    </source>
</evidence>
<evidence type="ECO:0000313" key="25">
    <source>
        <dbReference type="EMBL" id="CAL1605255.1"/>
    </source>
</evidence>
<keyword evidence="6" id="KW-0812">Transmembrane</keyword>
<feature type="modified residue" description="(3R)-3-hydroxyasparagine" evidence="19">
    <location>
        <position position="113"/>
    </location>
</feature>
<keyword evidence="10 22" id="KW-0720">Serine protease</keyword>
<comment type="caution">
    <text evidence="21">Lacks conserved residue(s) required for the propagation of feature annotation.</text>
</comment>
<evidence type="ECO:0000256" key="16">
    <source>
        <dbReference type="ARBA" id="ARBA00023180"/>
    </source>
</evidence>
<feature type="disulfide bond" evidence="18">
    <location>
        <begin position="349"/>
        <end position="378"/>
    </location>
</feature>
<evidence type="ECO:0000256" key="12">
    <source>
        <dbReference type="ARBA" id="ARBA00022989"/>
    </source>
</evidence>
<evidence type="ECO:0008006" key="27">
    <source>
        <dbReference type="Google" id="ProtNLM"/>
    </source>
</evidence>
<feature type="disulfide bond" evidence="21">
    <location>
        <begin position="334"/>
        <end position="349"/>
    </location>
</feature>
<dbReference type="PIRSF" id="PIRSF001155">
    <property type="entry name" value="C1r_C1s_MASP"/>
    <property type="match status" value="1"/>
</dbReference>
<dbReference type="InterPro" id="IPR035914">
    <property type="entry name" value="Sperma_CUB_dom_sf"/>
</dbReference>
<dbReference type="Proteomes" id="UP001497482">
    <property type="component" value="Chromosome 5"/>
</dbReference>
<keyword evidence="5 22" id="KW-0645">Protease</keyword>
<evidence type="ECO:0000256" key="8">
    <source>
        <dbReference type="ARBA" id="ARBA00022737"/>
    </source>
</evidence>
<evidence type="ECO:0000256" key="6">
    <source>
        <dbReference type="ARBA" id="ARBA00022692"/>
    </source>
</evidence>
<dbReference type="GO" id="GO:0006508">
    <property type="term" value="P:proteolysis"/>
    <property type="evidence" value="ECO:0007669"/>
    <property type="project" value="UniProtKB-KW"/>
</dbReference>
<dbReference type="CDD" id="cd00190">
    <property type="entry name" value="Tryp_SPc"/>
    <property type="match status" value="1"/>
</dbReference>
<keyword evidence="4" id="KW-0254">Endocytosis</keyword>
<dbReference type="FunFam" id="2.60.120.290:FF:000005">
    <property type="entry name" value="Procollagen C-endopeptidase enhancer 1"/>
    <property type="match status" value="1"/>
</dbReference>
<dbReference type="PROSITE" id="PS01180">
    <property type="entry name" value="CUB"/>
    <property type="match status" value="2"/>
</dbReference>
<dbReference type="SMART" id="SM00192">
    <property type="entry name" value="LDLa"/>
    <property type="match status" value="4"/>
</dbReference>
<evidence type="ECO:0000256" key="10">
    <source>
        <dbReference type="ARBA" id="ARBA00022825"/>
    </source>
</evidence>
<feature type="disulfide bond" evidence="21">
    <location>
        <begin position="322"/>
        <end position="340"/>
    </location>
</feature>
<feature type="disulfide bond" evidence="18">
    <location>
        <begin position="243"/>
        <end position="261"/>
    </location>
</feature>
<feature type="disulfide bond" evidence="18">
    <location>
        <begin position="249"/>
        <end position="285"/>
    </location>
</feature>
<dbReference type="CDD" id="cd00112">
    <property type="entry name" value="LDLa"/>
    <property type="match status" value="4"/>
</dbReference>
<dbReference type="Pfam" id="PF00057">
    <property type="entry name" value="Ldl_recept_a"/>
    <property type="match status" value="4"/>
</dbReference>
<organism evidence="25 26">
    <name type="scientific">Knipowitschia caucasica</name>
    <name type="common">Caucasian dwarf goby</name>
    <name type="synonym">Pomatoschistus caucasicus</name>
    <dbReference type="NCBI Taxonomy" id="637954"/>
    <lineage>
        <taxon>Eukaryota</taxon>
        <taxon>Metazoa</taxon>
        <taxon>Chordata</taxon>
        <taxon>Craniata</taxon>
        <taxon>Vertebrata</taxon>
        <taxon>Euteleostomi</taxon>
        <taxon>Actinopterygii</taxon>
        <taxon>Neopterygii</taxon>
        <taxon>Teleostei</taxon>
        <taxon>Neoteleostei</taxon>
        <taxon>Acanthomorphata</taxon>
        <taxon>Gobiaria</taxon>
        <taxon>Gobiiformes</taxon>
        <taxon>Gobioidei</taxon>
        <taxon>Gobiidae</taxon>
        <taxon>Gobiinae</taxon>
        <taxon>Knipowitschia</taxon>
    </lineage>
</organism>
<feature type="disulfide bond" evidence="21">
    <location>
        <begin position="278"/>
        <end position="290"/>
    </location>
</feature>
<evidence type="ECO:0000256" key="21">
    <source>
        <dbReference type="PROSITE-ProRule" id="PRU00124"/>
    </source>
</evidence>
<feature type="modified residue" description="Phosphoserine; by CK2" evidence="19">
    <location>
        <position position="143"/>
    </location>
</feature>
<keyword evidence="13" id="KW-0472">Membrane</keyword>
<dbReference type="GO" id="GO:0004252">
    <property type="term" value="F:serine-type endopeptidase activity"/>
    <property type="evidence" value="ECO:0007669"/>
    <property type="project" value="InterPro"/>
</dbReference>
<evidence type="ECO:0000256" key="13">
    <source>
        <dbReference type="ARBA" id="ARBA00023136"/>
    </source>
</evidence>
<feature type="domain" description="Peptidase S1" evidence="24">
    <location>
        <begin position="405"/>
        <end position="643"/>
    </location>
</feature>
<dbReference type="InterPro" id="IPR000859">
    <property type="entry name" value="CUB_dom"/>
</dbReference>
<feature type="disulfide bond" evidence="18">
    <location>
        <begin position="131"/>
        <end position="157"/>
    </location>
</feature>
<feature type="active site" description="Charge relay system" evidence="17">
    <location>
        <position position="445"/>
    </location>
</feature>
<feature type="binding site" evidence="20">
    <location>
        <position position="66"/>
    </location>
    <ligand>
        <name>Ca(2+)</name>
        <dbReference type="ChEBI" id="CHEBI:29108"/>
        <label>1</label>
    </ligand>
</feature>
<feature type="disulfide bond" evidence="18">
    <location>
        <begin position="186"/>
        <end position="199"/>
    </location>
</feature>
<feature type="binding site" evidence="20">
    <location>
        <position position="101"/>
    </location>
    <ligand>
        <name>Ca(2+)</name>
        <dbReference type="ChEBI" id="CHEBI:29108"/>
        <label>2</label>
    </ligand>
</feature>
<evidence type="ECO:0000256" key="20">
    <source>
        <dbReference type="PIRSR" id="PIRSR001155-4"/>
    </source>
</evidence>
<feature type="binding site" evidence="20">
    <location>
        <position position="189"/>
    </location>
    <ligand>
        <name>Ca(2+)</name>
        <dbReference type="ChEBI" id="CHEBI:29108"/>
        <label>3</label>
    </ligand>
</feature>
<dbReference type="Gene3D" id="2.40.10.10">
    <property type="entry name" value="Trypsin-like serine proteases"/>
    <property type="match status" value="1"/>
</dbReference>
<dbReference type="GO" id="GO:0006897">
    <property type="term" value="P:endocytosis"/>
    <property type="evidence" value="ECO:0007669"/>
    <property type="project" value="UniProtKB-KW"/>
</dbReference>
<dbReference type="FunFam" id="2.40.10.10:FF:000003">
    <property type="entry name" value="Transmembrane serine protease 3"/>
    <property type="match status" value="1"/>
</dbReference>
<evidence type="ECO:0000256" key="1">
    <source>
        <dbReference type="ARBA" id="ARBA00004479"/>
    </source>
</evidence>
<dbReference type="PROSITE" id="PS00135">
    <property type="entry name" value="TRYPSIN_SER"/>
    <property type="match status" value="1"/>
</dbReference>
<dbReference type="FunFam" id="4.10.400.10:FF:000009">
    <property type="entry name" value="Low-density lipoprotein receptor-related protein 1"/>
    <property type="match status" value="1"/>
</dbReference>
<dbReference type="GO" id="GO:0005576">
    <property type="term" value="C:extracellular region"/>
    <property type="evidence" value="ECO:0007669"/>
    <property type="project" value="InterPro"/>
</dbReference>
<evidence type="ECO:0000256" key="15">
    <source>
        <dbReference type="ARBA" id="ARBA00023170"/>
    </source>
</evidence>
<feature type="disulfide bond" evidence="18">
    <location>
        <begin position="303"/>
        <end position="365"/>
    </location>
</feature>
<dbReference type="Gene3D" id="4.10.400.10">
    <property type="entry name" value="Low-density Lipoprotein Receptor"/>
    <property type="match status" value="4"/>
</dbReference>
<dbReference type="SMART" id="SM00020">
    <property type="entry name" value="Tryp_SPc"/>
    <property type="match status" value="1"/>
</dbReference>
<evidence type="ECO:0000259" key="23">
    <source>
        <dbReference type="PROSITE" id="PS01180"/>
    </source>
</evidence>
<feature type="disulfide bond" evidence="21">
    <location>
        <begin position="315"/>
        <end position="327"/>
    </location>
</feature>
<feature type="disulfide bond" evidence="21">
    <location>
        <begin position="249"/>
        <end position="267"/>
    </location>
</feature>
<dbReference type="GO" id="GO:0046872">
    <property type="term" value="F:metal ion binding"/>
    <property type="evidence" value="ECO:0007669"/>
    <property type="project" value="UniProtKB-KW"/>
</dbReference>
<name>A0AAV2LW21_KNICA</name>
<dbReference type="PROSITE" id="PS00134">
    <property type="entry name" value="TRYPSIN_HIS"/>
    <property type="match status" value="1"/>
</dbReference>
<accession>A0AAV2LW21</accession>
<dbReference type="SUPFAM" id="SSF50494">
    <property type="entry name" value="Trypsin-like serine proteases"/>
    <property type="match status" value="1"/>
</dbReference>
<dbReference type="InterPro" id="IPR043504">
    <property type="entry name" value="Peptidase_S1_PA_chymotrypsin"/>
</dbReference>
<dbReference type="PANTHER" id="PTHR24252:SF17">
    <property type="entry name" value="SUPPRESSOR OF TUMORIGENICITY 14 PROTEIN HOMOLOG-RELATED"/>
    <property type="match status" value="1"/>
</dbReference>
<protein>
    <recommendedName>
        <fullName evidence="27">Suppression of tumorigenicity 14b</fullName>
    </recommendedName>
</protein>
<reference evidence="25 26" key="1">
    <citation type="submission" date="2024-04" db="EMBL/GenBank/DDBJ databases">
        <authorList>
            <person name="Waldvogel A.-M."/>
            <person name="Schoenle A."/>
        </authorList>
    </citation>
    <scope>NUCLEOTIDE SEQUENCE [LARGE SCALE GENOMIC DNA]</scope>
</reference>
<keyword evidence="14 18" id="KW-1015">Disulfide bond</keyword>
<keyword evidence="15" id="KW-0675">Receptor</keyword>
<keyword evidence="19" id="KW-0597">Phosphoprotein</keyword>
<evidence type="ECO:0000256" key="5">
    <source>
        <dbReference type="ARBA" id="ARBA00022670"/>
    </source>
</evidence>
<feature type="disulfide bond" evidence="21">
    <location>
        <begin position="285"/>
        <end position="303"/>
    </location>
</feature>